<dbReference type="InterPro" id="IPR052343">
    <property type="entry name" value="Retrotransposon-Effector_Assoc"/>
</dbReference>
<comment type="caution">
    <text evidence="1">The sequence shown here is derived from an EMBL/GenBank/DDBJ whole genome shotgun (WGS) entry which is preliminary data.</text>
</comment>
<evidence type="ECO:0000313" key="2">
    <source>
        <dbReference type="Proteomes" id="UP001358586"/>
    </source>
</evidence>
<proteinExistence type="predicted"/>
<evidence type="ECO:0000313" key="1">
    <source>
        <dbReference type="EMBL" id="KAK5833862.1"/>
    </source>
</evidence>
<dbReference type="PANTHER" id="PTHR46890:SF1">
    <property type="entry name" value="REVERSE TRANSCRIPTASE DOMAIN-CONTAINING PROTEIN"/>
    <property type="match status" value="1"/>
</dbReference>
<dbReference type="EMBL" id="JARKNE010000005">
    <property type="protein sequence ID" value="KAK5833862.1"/>
    <property type="molecule type" value="Genomic_DNA"/>
</dbReference>
<organism evidence="1 2">
    <name type="scientific">Gossypium arboreum</name>
    <name type="common">Tree cotton</name>
    <name type="synonym">Gossypium nanking</name>
    <dbReference type="NCBI Taxonomy" id="29729"/>
    <lineage>
        <taxon>Eukaryota</taxon>
        <taxon>Viridiplantae</taxon>
        <taxon>Streptophyta</taxon>
        <taxon>Embryophyta</taxon>
        <taxon>Tracheophyta</taxon>
        <taxon>Spermatophyta</taxon>
        <taxon>Magnoliopsida</taxon>
        <taxon>eudicotyledons</taxon>
        <taxon>Gunneridae</taxon>
        <taxon>Pentapetalae</taxon>
        <taxon>rosids</taxon>
        <taxon>malvids</taxon>
        <taxon>Malvales</taxon>
        <taxon>Malvaceae</taxon>
        <taxon>Malvoideae</taxon>
        <taxon>Gossypium</taxon>
    </lineage>
</organism>
<protein>
    <recommendedName>
        <fullName evidence="3">Reverse transcriptase</fullName>
    </recommendedName>
</protein>
<reference evidence="1 2" key="1">
    <citation type="submission" date="2023-03" db="EMBL/GenBank/DDBJ databases">
        <title>WGS of Gossypium arboreum.</title>
        <authorList>
            <person name="Yu D."/>
        </authorList>
    </citation>
    <scope>NUCLEOTIDE SEQUENCE [LARGE SCALE GENOMIC DNA]</scope>
    <source>
        <tissue evidence="1">Leaf</tissue>
    </source>
</reference>
<accession>A0ABR0Q3V8</accession>
<dbReference type="Proteomes" id="UP001358586">
    <property type="component" value="Chromosome 5"/>
</dbReference>
<keyword evidence="2" id="KW-1185">Reference proteome</keyword>
<evidence type="ECO:0008006" key="3">
    <source>
        <dbReference type="Google" id="ProtNLM"/>
    </source>
</evidence>
<name>A0ABR0Q3V8_GOSAR</name>
<dbReference type="PANTHER" id="PTHR46890">
    <property type="entry name" value="NON-LTR RETROLELEMENT REVERSE TRANSCRIPTASE-LIKE PROTEIN-RELATED"/>
    <property type="match status" value="1"/>
</dbReference>
<gene>
    <name evidence="1" type="ORF">PVK06_017727</name>
</gene>
<sequence length="143" mass="16574">MEEISRSYFQHLFLAKRRGNYNHILASIDRCIFEEDNSKLKARYTKEEIHEALKEMGPTKAPGEDGFPTLFYQKCRSIIGEYVTSYYINLLNEAQSAFVPGRLIFDNVILACELLRTLKHKRVGKKGFMAVKLDTSKAYDKLE</sequence>